<evidence type="ECO:0000256" key="1">
    <source>
        <dbReference type="SAM" id="MobiDB-lite"/>
    </source>
</evidence>
<accession>A0A9Q1GYF8</accession>
<dbReference type="AlphaFoldDB" id="A0A9Q1GYF8"/>
<comment type="caution">
    <text evidence="2">The sequence shown here is derived from an EMBL/GenBank/DDBJ whole genome shotgun (WGS) entry which is preliminary data.</text>
</comment>
<proteinExistence type="predicted"/>
<evidence type="ECO:0000313" key="2">
    <source>
        <dbReference type="EMBL" id="KAJ8427722.1"/>
    </source>
</evidence>
<feature type="region of interest" description="Disordered" evidence="1">
    <location>
        <begin position="36"/>
        <end position="69"/>
    </location>
</feature>
<protein>
    <submittedName>
        <fullName evidence="2">Uncharacterized protein</fullName>
    </submittedName>
</protein>
<gene>
    <name evidence="2" type="ORF">Cgig2_022196</name>
</gene>
<keyword evidence="3" id="KW-1185">Reference proteome</keyword>
<evidence type="ECO:0000313" key="3">
    <source>
        <dbReference type="Proteomes" id="UP001153076"/>
    </source>
</evidence>
<dbReference type="Proteomes" id="UP001153076">
    <property type="component" value="Unassembled WGS sequence"/>
</dbReference>
<organism evidence="2 3">
    <name type="scientific">Carnegiea gigantea</name>
    <dbReference type="NCBI Taxonomy" id="171969"/>
    <lineage>
        <taxon>Eukaryota</taxon>
        <taxon>Viridiplantae</taxon>
        <taxon>Streptophyta</taxon>
        <taxon>Embryophyta</taxon>
        <taxon>Tracheophyta</taxon>
        <taxon>Spermatophyta</taxon>
        <taxon>Magnoliopsida</taxon>
        <taxon>eudicotyledons</taxon>
        <taxon>Gunneridae</taxon>
        <taxon>Pentapetalae</taxon>
        <taxon>Caryophyllales</taxon>
        <taxon>Cactineae</taxon>
        <taxon>Cactaceae</taxon>
        <taxon>Cactoideae</taxon>
        <taxon>Echinocereeae</taxon>
        <taxon>Carnegiea</taxon>
    </lineage>
</organism>
<dbReference type="EMBL" id="JAKOGI010001106">
    <property type="protein sequence ID" value="KAJ8427722.1"/>
    <property type="molecule type" value="Genomic_DNA"/>
</dbReference>
<sequence length="180" mass="19896">MEGVAAISKAQDFNTVVIKEPVGELHCAYTEFTKVQLKQQPNKDDSEPSFRPTLALGQPESKAPMPTTTSMVDASISVDREEHCPKYGRSLSLKRVVEQKRESARVEVEHKPIDCNKPNVLPKMKLRPKAQKEVQAEKDDEKVVATIITPAKVGEVGPSIGMKNGQPEKLPIAYCSPYVI</sequence>
<name>A0A9Q1GYF8_9CARY</name>
<reference evidence="2" key="1">
    <citation type="submission" date="2022-04" db="EMBL/GenBank/DDBJ databases">
        <title>Carnegiea gigantea Genome sequencing and assembly v2.</title>
        <authorList>
            <person name="Copetti D."/>
            <person name="Sanderson M.J."/>
            <person name="Burquez A."/>
            <person name="Wojciechowski M.F."/>
        </authorList>
    </citation>
    <scope>NUCLEOTIDE SEQUENCE</scope>
    <source>
        <strain evidence="2">SGP5-SGP5p</strain>
        <tissue evidence="2">Aerial part</tissue>
    </source>
</reference>